<feature type="compositionally biased region" description="Low complexity" evidence="1">
    <location>
        <begin position="3463"/>
        <end position="3473"/>
    </location>
</feature>
<keyword evidence="4" id="KW-1185">Reference proteome</keyword>
<dbReference type="Gene3D" id="2.160.20.10">
    <property type="entry name" value="Single-stranded right-handed beta-helix, Pectin lyase-like"/>
    <property type="match status" value="1"/>
</dbReference>
<sequence>MDVKYFAFLARQRAAAIQPRESFCGLPKRGLALLLANVMFWQPMWAQAAEGIVVSAPGTALNQAGNGVPIVNIAAPNGSGLSHNQFVDYNVGSNGVILNNATGRTQDTQLGGIILGNPNLQGTAATTILNEVNGGNPSQLRGYTEVAGQSAKVIVANPYGISCNGCGFINTPQVTLTTGKPVINAQGAVGGYQVDGGSVSLEGAGLNAGNVGRFDIITRSAKLNAQLHAQELNVITGRNDVDAQTLAATPRAGAANDAPALAIDSSALGGMYAGAIKLVGTEAGVGVRLAGDLIASGGDIQLDANGHVSLAQTSATGAVNVKAASLDAQGPLYAETSVQVSTAGNLTNQNNIAARDSITLNAGGTLSNRGVIEAGVEKAGSRNTQGDITVTAQNLDNTGKTMVASRDLTITTRETLNNQGGTLSAQRHSQLAASTLDNQNGGRVLSMGEQRLAASQVLNQGGLISSERTLSIDVARLDNRAGEVSSRDLATLRADNLDNSAAGKLLSSRQLALHIAQALNNSAGLIDASALQIDVRSLINREGKLLARDTLQLDMNHGHLDNRSGLLNAAGQLQLDNLASVDNQAGTLSSLNSFEVNAQSLDNRDGKLLSEQSLTLRIRNALDNTRGLVAANGLTLQAAALTNQRGAITAREGLGMQVDTALDNRSGTLTGKRVEVHSASLDNREGTLRGDNDLALNSVGVLDNRAGKVLAGQSARVSSASLENAGGEVRSTDHLKLTTAGLNNAGGQVAAGNRLDLQAGQVSNTDGGQISAGTTLVASLNGLQQARGGRVFSGAELELDLNFGHLDNQQGLITAPGQLLLKQLASVDNRGGELSSAKAFELLATRLDNRNGKVLGEQALTVRIAQALDNAMGVLSATTLDLRAATLDNQQGRVQATHGLTLVSDGALDNRGGKLLAGQAFDLRSASLDNSQGQLVGDAALTARIAGQLLNRSGLLGAGGLLQLTAGSVDNQAKGRITGKSSVELKAAHLDNASGHVGSAGRLALNVTGEVLNQAGELNGDGGLVLVSASLDNHGKGLVQSKAGVSLSTGSLNNAQGGRLLSGADLLLDAGAVDNREGGTIASTQALTAKVQSLDQRDGGHLRSDAGLSLDLQHGRLDNQGGLITSPGPLRLSNLAEVDNRNGEISSAQAFDLLAVSLDNSAGKLLSEQALTLKVERSLLNLKGVISASGVQAHAEHLDNTGGTLGSRGELVLALRGALDNRNGEVSAAGKSTLSARQLDNREGVLSADATLAVEVATTLDNRHGLIGAGQQLTLDAANLDNSEQGSVVSDGRLKLKVEGLLNNQQGEIQGLDHTELTLGQLDNHKGLVATRELLTLHAGQADNHEGVVRAGALTLHADRLNNDKGLLSADTALNLNALEASNDAGRIASRGDLQATVGVMRQHGGKLVADGALELVGKQFDNRKAGLVGSGKALTLKVDALDNRGGELSSLAAVEASGALLDNSDGGKLLAGTALQVRVEQLINRSKGLVFGQSAHLGGARLDNDGGTVGATLALTVDLVSRSLPLLDGLLDNRAGRLDSAGTLSVTSVSLNNDGGKVSSAGAMHLASSAALSNRAGLVETDDGLTLVSASLDNRDAGVINSTRDARVETGAFNNSQDARLSSHEQLTLIAGQVTNQAKGNISAKVLDANLKGLDQQGGELFSLGALTLDLNGGQLNNQGGLIRAPGALLLKNLDAVANQKGEISSTHSFDLVARSLDNSAGKLLSAQQLTVRVAEQLNNLKGLISARSLNLNAGSLNNRDGLISSVENAELRIKGELANLGGTVLADGSLLLRADSVLNAAGKLSATRDIDADLTTLDNQNGTLVAQGELLLKAATTDNRQAGLIKATKALKLEADDLDNRGGEVAGSAEVRLVGTRLNNSDGGHVLADGNLTLNVQQVLNQNKGVIQGKGDVTLNRHGLASSLNNSGGTLHSDSAVRVDLNGEVINQAGRITSEGALTVNAASLDNSSGVMSSATDLTLTSTGRLRNQGGKLVSDGAAQITSDHFDNSQGGTLSAKGALVIDTGLLENQGKGRLFSGSGLTLTSAALNNSTGGRIASNQVLKASVSGLEQQGGELYSDAGIELDLNNGQLNNQGGLITTPGQLLLKNLNGVANQGGEISSAKAYALAAQQLNNDNGKLLGNQGLTLTVNQALSNLKGKIGAAALTVSSGSLNNGQGGALTSQGDLGLTVNGLLDNRAAGLINAQKALTVSAGSLNNQDGELLAKAHLEVTAGTLDNSDNGLINSATSLTLSADELLNGGGGEVSTKGVLTLNAGSLSQQGGRVLGDAALSVKLAAGGGDLNNQGGLLYTKGVLTLDNLRDLNNRNGEISSARQFSLSGRTLDNSAGKLISNEGLTLNAATLINQAGLISGWNGLTVTGGRLDNSDKGTLSSRLGNVDIGLSGALDNSAGGALASQGRLDVSAGALNNRAGIIVSAAGQSLKTITGTLDNGQDGQIDSGAELDLWAATLDNSAGNIVAKGPLTLERMAQLNNRQGTLVSASGLKVLGAAAIDNQGGTLISQAALELNGASLDNRNKGTVAAADGVTLTTSGAVLNDADGLIYSRNAGVNLVAQRLSNQAGGLQAQGGLDLETREELDNRGGRIIAQAGDVLIKAGSIDNRGGVLASLGGALEARAGGLLRNDQNGVIQAQQLKLIALGGLNNAAGRLAAQSGAITVETANLINQGGGLYAKGLVKVTAADLDNSTGGQIAGQHLDFGLRGALTNRGGVIESDSSLNVLATSFGNQGGQLRALGRTGKTALTLGGVLDNRGGTLESANSDFNLQASGFFNTGGKLLHGGAGEFAISMANVTGAGGQIVTLGGLTLNAANWTNSSVIQAGRLTVNVGQFTQTASGQLLASDQFKGSGTHWTNHGLIASNGSLDIVLDGHYNGNGSITSLGDQELRAAQLDLAQSSRIASAGKAQFTVGGQLNNSGRLTAIGDMTVQARSLTNRATLGSGGNLLVTAQSLVNEGTPGSNSLITSGGNAEFRVDSLTNRFATVYSLGSLLVARDSAQARAGRLDNISATLQSEGTMRLLAQEIVNRRDAVTFSETQQSSAITYRCTDCNAPGWSFDFYVEQYLQRTMETDSAGAAISAGQSLVVDAGAFSNQHSTVSAAGNLTINATDFLNEGAANASVVRTTVYSSPLGKMSWGEAQGALGSLIGYAKQNSEYNYLYIPPLDRVDQGNTNLIVPMAQAKQKQSTLNPGFRPGVSTPLPTQITKYTNLGTSDVITNTGVAAGAVVQAGGTVSINATRSLGNGLTQSNSGYGAGARSQVDTSTGKPAVTTVATINTQLPPDLAQRQVNPLSLPGFTLPTGQNGLFRLSGQGASNAQVHSKDSAAPSWTLGSATISLAQREQGTANVIGRNVEQDRAAATAGASRTLDDLARQGMGLDTQGRALDVADTAGAAHDPRPGHNPDLPGITRLDPLSLTATGNPSLPGQGTAPQAAQVDASTPALGARDTSASIATATSAQPPVSSPGTLSIERVQGLPDNSGRSQAHKYLIETNPVLTDLKSFMSSDYLLGNLGYNPDQSWKRLGDGYFEQRLVQQAITARTGQRFLEGQTTDEAMFKHLMDNALVSKQALDLSVGVTLTAQQVAALTHDIVWLETHQVNGEDVLVPVLYLAQANDRLAPTGALIAGKNVNLIAGENLVSAGTLRATENLSASAGQNLVNSGLIEAGGRLSLMAGDNLVNRAGGIISGRDVSLLAISGDVLNERTITEHRIARKGMSDERSFVDSAARVEAANDMAIVAGRDLLSSGGVLDAGRDINAKAGRDLLLVSAQERFALDFNSIYTESRQTQHASVLSAGRDISLSAGNDFASVASQIEASRNISIDALNDLSLASAANEDLFAFKTKNYTRQRDQVRHVGSELDAGGDVTLKAGHDLSMVASQIRAGDEAYLVAGNQLELLAAQDSDYSLYSYKKFSNGGEKTRRDEVTQVTQVGSQISSGGDLTLKSGGDQRYQVAKLDSGNDLTLESGGQIVFEGVKDLHQQSHEKSSGNDAWNSAKGKGNTDETLRQSVLLAQGQTTIKAVEGLKIDVRQIDQANINQTIDAMVKADPQLAWLKAAEQRGDVDWRAVKELQDSYKYSHSGLGQGAVLAIMIIVTALTAGAASTLVAGTAQAGTVMGAAGTVTTTTAAGVTTTTAVAAGWGNVMASSVLTSMASGAAVSTVNNKGDLGAVFKDITSTQSLQGYATGAITAGITSGYLNDAFGIAPKDLAKPTFGLDLSNLKDFGKFVAYTGAQAGVGAVAQTVVQGTSLKDNLSLAGLELTRNALTAYIYKQVGDQVSLEGLPTKVGVHAIVGGLLAEAAGGDFRSGLLAAGVNEAFVATLGDEVFKGPMHDQLLGMTSQLLGMTVAAAAGANEQDQAIAGWVTKQATTYNWLLHEEIVAADKARAGCAAKGGDVQTCQNNITRMMAELDNARDRDMMDYNRKALAQARLEGWSREEYAAKVDQYWDGIDKTQLTAGYGPAGKLDYVAGEMWDELQKIAAKSPQDAKAWAQNVWDAATSPVQTAGAIAGGVKDTAIGVKDWIESPIPGQALEKVFDDLSTASPRELTHLAFDSATGAATAMIGGKAVQWVAGKWVARTEVAAVELPKGRPFTGTNPTIAGDPYHPDLVNQRAADSYHYYDGSDPVRGSMSNVQAREWYLFEDAQILKRIDQNAPLESQAQQAFALRNENRTKARELMADRVTADRLTREEPNMTWQQMIDLRTGQGFKGEDIYRKILESSQRTRTEVNKLLGVQ</sequence>
<dbReference type="InterPro" id="IPR010069">
    <property type="entry name" value="CdiA_FHA1_rpt"/>
</dbReference>
<evidence type="ECO:0000313" key="3">
    <source>
        <dbReference type="EMBL" id="MDD0991967.1"/>
    </source>
</evidence>
<dbReference type="InterPro" id="IPR011050">
    <property type="entry name" value="Pectin_lyase_fold/virulence"/>
</dbReference>
<organism evidence="3 4">
    <name type="scientific">Pseudomonas fontis</name>
    <dbReference type="NCBI Taxonomy" id="2942633"/>
    <lineage>
        <taxon>Bacteria</taxon>
        <taxon>Pseudomonadati</taxon>
        <taxon>Pseudomonadota</taxon>
        <taxon>Gammaproteobacteria</taxon>
        <taxon>Pseudomonadales</taxon>
        <taxon>Pseudomonadaceae</taxon>
        <taxon>Pseudomonas</taxon>
    </lineage>
</organism>
<accession>A0ABT5NUW2</accession>
<feature type="region of interest" description="Disordered" evidence="1">
    <location>
        <begin position="3994"/>
        <end position="4014"/>
    </location>
</feature>
<name>A0ABT5NUW2_9PSED</name>
<dbReference type="NCBIfam" id="TIGR01731">
    <property type="entry name" value="fil_hemag_20aa"/>
    <property type="match status" value="73"/>
</dbReference>
<gene>
    <name evidence="3" type="ORF">M5G11_15640</name>
</gene>
<evidence type="ECO:0000313" key="4">
    <source>
        <dbReference type="Proteomes" id="UP001148203"/>
    </source>
</evidence>
<dbReference type="InterPro" id="IPR008638">
    <property type="entry name" value="FhaB/CdiA-like_TPS"/>
</dbReference>
<comment type="caution">
    <text evidence="3">The sequence shown here is derived from an EMBL/GenBank/DDBJ whole genome shotgun (WGS) entry which is preliminary data.</text>
</comment>
<dbReference type="InterPro" id="IPR008619">
    <property type="entry name" value="Filamentous_hemagglutn_rpt"/>
</dbReference>
<dbReference type="Pfam" id="PF05860">
    <property type="entry name" value="TPS"/>
    <property type="match status" value="1"/>
</dbReference>
<feature type="compositionally biased region" description="Polar residues" evidence="1">
    <location>
        <begin position="3431"/>
        <end position="3447"/>
    </location>
</feature>
<dbReference type="NCBIfam" id="TIGR01901">
    <property type="entry name" value="adhes_NPXG"/>
    <property type="match status" value="1"/>
</dbReference>
<dbReference type="Proteomes" id="UP001148203">
    <property type="component" value="Unassembled WGS sequence"/>
</dbReference>
<dbReference type="EMBL" id="JAMDGY010000045">
    <property type="protein sequence ID" value="MDD0991967.1"/>
    <property type="molecule type" value="Genomic_DNA"/>
</dbReference>
<dbReference type="SMART" id="SM00912">
    <property type="entry name" value="Haemagg_act"/>
    <property type="match status" value="1"/>
</dbReference>
<dbReference type="RefSeq" id="WP_273913248.1">
    <property type="nucleotide sequence ID" value="NZ_JAMDGX010000079.1"/>
</dbReference>
<feature type="domain" description="Filamentous haemagglutinin FhaB/tRNA nuclease CdiA-like TPS" evidence="2">
    <location>
        <begin position="65"/>
        <end position="186"/>
    </location>
</feature>
<dbReference type="InterPro" id="IPR012334">
    <property type="entry name" value="Pectin_lyas_fold"/>
</dbReference>
<proteinExistence type="predicted"/>
<dbReference type="SUPFAM" id="SSF51126">
    <property type="entry name" value="Pectin lyase-like"/>
    <property type="match status" value="1"/>
</dbReference>
<evidence type="ECO:0000256" key="1">
    <source>
        <dbReference type="SAM" id="MobiDB-lite"/>
    </source>
</evidence>
<dbReference type="Pfam" id="PF05594">
    <property type="entry name" value="Fil_haemagg"/>
    <property type="match status" value="28"/>
</dbReference>
<evidence type="ECO:0000259" key="2">
    <source>
        <dbReference type="SMART" id="SM00912"/>
    </source>
</evidence>
<reference evidence="3 4" key="1">
    <citation type="submission" date="2022-05" db="EMBL/GenBank/DDBJ databases">
        <title>Novel Pseudomonas spp. Isolated from a Rainbow Trout Aquaculture Facility.</title>
        <authorList>
            <person name="Testerman T."/>
            <person name="Graf J."/>
        </authorList>
    </citation>
    <scope>NUCLEOTIDE SEQUENCE [LARGE SCALE GENOMIC DNA]</scope>
    <source>
        <strain evidence="3 4">ID681</strain>
    </source>
</reference>
<feature type="region of interest" description="Disordered" evidence="1">
    <location>
        <begin position="3406"/>
        <end position="3497"/>
    </location>
</feature>
<protein>
    <submittedName>
        <fullName evidence="3">Filamentous hemagglutinin N-terminal domain-containing protein</fullName>
    </submittedName>
</protein>